<dbReference type="InterPro" id="IPR036908">
    <property type="entry name" value="RlpA-like_sf"/>
</dbReference>
<comment type="caution">
    <text evidence="3">The sequence shown here is derived from an EMBL/GenBank/DDBJ whole genome shotgun (WGS) entry which is preliminary data.</text>
</comment>
<feature type="compositionally biased region" description="Pro residues" evidence="2">
    <location>
        <begin position="301"/>
        <end position="311"/>
    </location>
</feature>
<feature type="region of interest" description="Disordered" evidence="2">
    <location>
        <begin position="135"/>
        <end position="171"/>
    </location>
</feature>
<name>A0A167DR68_COLIC</name>
<dbReference type="CDD" id="cd22191">
    <property type="entry name" value="DPBB_RlpA_EXP_N-like"/>
    <property type="match status" value="1"/>
</dbReference>
<evidence type="ECO:0000256" key="1">
    <source>
        <dbReference type="ARBA" id="ARBA00022729"/>
    </source>
</evidence>
<dbReference type="InterPro" id="IPR051477">
    <property type="entry name" value="Expansin_CellWall"/>
</dbReference>
<keyword evidence="4" id="KW-1185">Reference proteome</keyword>
<dbReference type="EMBL" id="LFIW01000912">
    <property type="protein sequence ID" value="KZL84229.1"/>
    <property type="molecule type" value="Genomic_DNA"/>
</dbReference>
<organism evidence="3 4">
    <name type="scientific">Colletotrichum incanum</name>
    <name type="common">Soybean anthracnose fungus</name>
    <dbReference type="NCBI Taxonomy" id="1573173"/>
    <lineage>
        <taxon>Eukaryota</taxon>
        <taxon>Fungi</taxon>
        <taxon>Dikarya</taxon>
        <taxon>Ascomycota</taxon>
        <taxon>Pezizomycotina</taxon>
        <taxon>Sordariomycetes</taxon>
        <taxon>Hypocreomycetidae</taxon>
        <taxon>Glomerellales</taxon>
        <taxon>Glomerellaceae</taxon>
        <taxon>Colletotrichum</taxon>
        <taxon>Colletotrichum spaethianum species complex</taxon>
    </lineage>
</organism>
<gene>
    <name evidence="3" type="ORF">CI238_12294</name>
</gene>
<keyword evidence="1" id="KW-0732">Signal</keyword>
<dbReference type="SUPFAM" id="SSF50685">
    <property type="entry name" value="Barwin-like endoglucanases"/>
    <property type="match status" value="1"/>
</dbReference>
<dbReference type="Gene3D" id="2.40.40.10">
    <property type="entry name" value="RlpA-like domain"/>
    <property type="match status" value="1"/>
</dbReference>
<feature type="compositionally biased region" description="Polar residues" evidence="2">
    <location>
        <begin position="260"/>
        <end position="273"/>
    </location>
</feature>
<accession>A0A167DR68</accession>
<feature type="compositionally biased region" description="Low complexity" evidence="2">
    <location>
        <begin position="312"/>
        <end position="359"/>
    </location>
</feature>
<feature type="region of interest" description="Disordered" evidence="2">
    <location>
        <begin position="255"/>
        <end position="364"/>
    </location>
</feature>
<dbReference type="PANTHER" id="PTHR31836:SF28">
    <property type="entry name" value="SRCR DOMAIN-CONTAINING PROTEIN-RELATED"/>
    <property type="match status" value="1"/>
</dbReference>
<evidence type="ECO:0000256" key="2">
    <source>
        <dbReference type="SAM" id="MobiDB-lite"/>
    </source>
</evidence>
<dbReference type="AlphaFoldDB" id="A0A167DR68"/>
<evidence type="ECO:0000313" key="4">
    <source>
        <dbReference type="Proteomes" id="UP000076584"/>
    </source>
</evidence>
<proteinExistence type="predicted"/>
<reference evidence="3 4" key="1">
    <citation type="submission" date="2015-06" db="EMBL/GenBank/DDBJ databases">
        <title>Survival trade-offs in plant roots during colonization by closely related pathogenic and mutualistic fungi.</title>
        <authorList>
            <person name="Hacquard S."/>
            <person name="Kracher B."/>
            <person name="Hiruma K."/>
            <person name="Weinman A."/>
            <person name="Muench P."/>
            <person name="Garrido Oter R."/>
            <person name="Ver Loren van Themaat E."/>
            <person name="Dallerey J.-F."/>
            <person name="Damm U."/>
            <person name="Henrissat B."/>
            <person name="Lespinet O."/>
            <person name="Thon M."/>
            <person name="Kemen E."/>
            <person name="McHardy A.C."/>
            <person name="Schulze-Lefert P."/>
            <person name="O'Connell R.J."/>
        </authorList>
    </citation>
    <scope>NUCLEOTIDE SEQUENCE [LARGE SCALE GENOMIC DNA]</scope>
    <source>
        <strain evidence="3 4">MAFF 238704</strain>
    </source>
</reference>
<feature type="compositionally biased region" description="Polar residues" evidence="2">
    <location>
        <begin position="160"/>
        <end position="171"/>
    </location>
</feature>
<dbReference type="PANTHER" id="PTHR31836">
    <property type="match status" value="1"/>
</dbReference>
<evidence type="ECO:0000313" key="3">
    <source>
        <dbReference type="EMBL" id="KZL84229.1"/>
    </source>
</evidence>
<dbReference type="STRING" id="1573173.A0A167DR68"/>
<sequence>MGYKSQRTSALQIDYLFRSFPFLFFHPTTLPLVRPNTPFIPFSFFGSLSSARPTSSPNIHSFQQTVSRFIQTTNQRIHPVLSCREFTCQQTSGFKSTYQGVPKAPIDNLEPNAASHVSSSTFPDQEAYPIAFISLPTQPHRNGGPPLSRGPHKSPEQQHIHSNASPTNNLQLPKMKTTTILCAVLATTAIAQPHQHANKRRHVHGKHQKRALVTEWVTETAYVTEWVDSTTTVWVDPDVSSTSSAVPTTSVPAQFFEPANQPSYTTLSTSTKPSAVASPVKEPVSQAPPPAPTTSTSTPAPQTPTPEPVQPSTPVYVAPAPVSTTSSTPAPAPQPTTQAAAPATTQASTDSSSSGSSSGSSGGDVHSGDLTYYAVGLGACGEDDSGKDRTENIVAISHLVMGAQSNGNPYCGKKVKITVNGKTTTATVRDKCMGCKAEDIDVSEKCFLEMFDSLGVGRQTVEWSFIN</sequence>
<dbReference type="Proteomes" id="UP000076584">
    <property type="component" value="Unassembled WGS sequence"/>
</dbReference>
<protein>
    <submittedName>
        <fullName evidence="3">Allergen asp f7</fullName>
    </submittedName>
</protein>